<evidence type="ECO:0000259" key="2">
    <source>
        <dbReference type="Pfam" id="PF13579"/>
    </source>
</evidence>
<evidence type="ECO:0008006" key="5">
    <source>
        <dbReference type="Google" id="ProtNLM"/>
    </source>
</evidence>
<dbReference type="Pfam" id="PF13579">
    <property type="entry name" value="Glyco_trans_4_4"/>
    <property type="match status" value="1"/>
</dbReference>
<feature type="domain" description="Glycosyltransferase subfamily 4-like N-terminal" evidence="2">
    <location>
        <begin position="15"/>
        <end position="185"/>
    </location>
</feature>
<dbReference type="CDD" id="cd03801">
    <property type="entry name" value="GT4_PimA-like"/>
    <property type="match status" value="1"/>
</dbReference>
<comment type="caution">
    <text evidence="3">The sequence shown here is derived from an EMBL/GenBank/DDBJ whole genome shotgun (WGS) entry which is preliminary data.</text>
</comment>
<dbReference type="InterPro" id="IPR028098">
    <property type="entry name" value="Glyco_trans_4-like_N"/>
</dbReference>
<dbReference type="PANTHER" id="PTHR45947:SF15">
    <property type="entry name" value="TEICHURONIC ACID BIOSYNTHESIS GLYCOSYLTRANSFERASE TUAC-RELATED"/>
    <property type="match status" value="1"/>
</dbReference>
<reference evidence="3 4" key="1">
    <citation type="journal article" date="2016" name="Nat. Commun.">
        <title>Thousands of microbial genomes shed light on interconnected biogeochemical processes in an aquifer system.</title>
        <authorList>
            <person name="Anantharaman K."/>
            <person name="Brown C.T."/>
            <person name="Hug L.A."/>
            <person name="Sharon I."/>
            <person name="Castelle C.J."/>
            <person name="Probst A.J."/>
            <person name="Thomas B.C."/>
            <person name="Singh A."/>
            <person name="Wilkins M.J."/>
            <person name="Karaoz U."/>
            <person name="Brodie E.L."/>
            <person name="Williams K.H."/>
            <person name="Hubbard S.S."/>
            <person name="Banfield J.F."/>
        </authorList>
    </citation>
    <scope>NUCLEOTIDE SEQUENCE [LARGE SCALE GENOMIC DNA]</scope>
</reference>
<proteinExistence type="predicted"/>
<feature type="domain" description="Glycosyl transferase family 1" evidence="1">
    <location>
        <begin position="196"/>
        <end position="354"/>
    </location>
</feature>
<dbReference type="SUPFAM" id="SSF53756">
    <property type="entry name" value="UDP-Glycosyltransferase/glycogen phosphorylase"/>
    <property type="match status" value="1"/>
</dbReference>
<organism evidence="3 4">
    <name type="scientific">Candidatus Andersenbacteria bacterium RIFCSPHIGHO2_12_FULL_45_11b</name>
    <dbReference type="NCBI Taxonomy" id="1797282"/>
    <lineage>
        <taxon>Bacteria</taxon>
        <taxon>Candidatus Anderseniibacteriota</taxon>
    </lineage>
</organism>
<evidence type="ECO:0000313" key="4">
    <source>
        <dbReference type="Proteomes" id="UP000177941"/>
    </source>
</evidence>
<dbReference type="InterPro" id="IPR001296">
    <property type="entry name" value="Glyco_trans_1"/>
</dbReference>
<name>A0A1G1XBR2_9BACT</name>
<dbReference type="Gene3D" id="3.40.50.2000">
    <property type="entry name" value="Glycogen Phosphorylase B"/>
    <property type="match status" value="2"/>
</dbReference>
<accession>A0A1G1XBR2</accession>
<dbReference type="GO" id="GO:0016757">
    <property type="term" value="F:glycosyltransferase activity"/>
    <property type="evidence" value="ECO:0007669"/>
    <property type="project" value="InterPro"/>
</dbReference>
<dbReference type="AlphaFoldDB" id="A0A1G1XBR2"/>
<gene>
    <name evidence="3" type="ORF">A3E36_00310</name>
</gene>
<dbReference type="InterPro" id="IPR050194">
    <property type="entry name" value="Glycosyltransferase_grp1"/>
</dbReference>
<sequence>MTILFINFEYPPLGGGGGVMTAQIAQELAKRHTVHVITTAFKHAKRYDFIDGVHVHRVGVVGRTSLPTATLVSLLTFVPSAFITGLALTKKHAFDIINAHFVIPSGVPALMLARIRNIPLVVTLIGGDIYDPSKGISPHRHGVFRSVIRYIVRHANAVTAISHDTKQRAIELHNIMQDITVVPIGLVPFPCTPLPRESLGLRNDDFLCISIGRLVPRKGYETLLEAWKQIPAAQLLIIGDGPLKESLQEQIDRYDLSGRVRLVGFISEQEKHAMLRTANAYVSAAQHEGFGIVFLEAMDAGLPIIAANDGGQKDFLEHGKNALLVPPRDVQKIAAAVQQVMNDQSLRREISANNIRDVGAYYIDKTSGLLERVLLDTVTRYERHY</sequence>
<dbReference type="Pfam" id="PF00534">
    <property type="entry name" value="Glycos_transf_1"/>
    <property type="match status" value="1"/>
</dbReference>
<protein>
    <recommendedName>
        <fullName evidence="5">Glycosyltransferase subfamily 4-like N-terminal domain-containing protein</fullName>
    </recommendedName>
</protein>
<dbReference type="PANTHER" id="PTHR45947">
    <property type="entry name" value="SULFOQUINOVOSYL TRANSFERASE SQD2"/>
    <property type="match status" value="1"/>
</dbReference>
<evidence type="ECO:0000313" key="3">
    <source>
        <dbReference type="EMBL" id="OGY37020.1"/>
    </source>
</evidence>
<dbReference type="Proteomes" id="UP000177941">
    <property type="component" value="Unassembled WGS sequence"/>
</dbReference>
<dbReference type="EMBL" id="MHHS01000021">
    <property type="protein sequence ID" value="OGY37020.1"/>
    <property type="molecule type" value="Genomic_DNA"/>
</dbReference>
<evidence type="ECO:0000259" key="1">
    <source>
        <dbReference type="Pfam" id="PF00534"/>
    </source>
</evidence>